<dbReference type="STRING" id="319970.RV00_GL002665"/>
<dbReference type="AlphaFoldDB" id="A0A1L8STQ4"/>
<dbReference type="CDD" id="cd01166">
    <property type="entry name" value="KdgK"/>
    <property type="match status" value="1"/>
</dbReference>
<feature type="domain" description="Carbohydrate kinase PfkB" evidence="4">
    <location>
        <begin position="4"/>
        <end position="308"/>
    </location>
</feature>
<comment type="similarity">
    <text evidence="1">Belongs to the carbohydrate kinase PfkB family.</text>
</comment>
<evidence type="ECO:0000256" key="2">
    <source>
        <dbReference type="ARBA" id="ARBA00022679"/>
    </source>
</evidence>
<dbReference type="RefSeq" id="WP_071862451.1">
    <property type="nucleotide sequence ID" value="NZ_JBHLVS010000013.1"/>
</dbReference>
<keyword evidence="3 5" id="KW-0418">Kinase</keyword>
<evidence type="ECO:0000256" key="1">
    <source>
        <dbReference type="ARBA" id="ARBA00010688"/>
    </source>
</evidence>
<sequence length="331" mass="37270">MRFAAFGEVMLRLTPPESFLLDQTNELRMDYTGTGVNIMANLAQFNYETFLVTVLPDNRLGQVAKSALMKYGIRPNLLHFAHQHIGSYFAENGFGQRPTQVTYQNRHHSSFGVSDSTAYDFEAVVEGSDLIHICGISLSLTNDTRNAAHELAKKAAQAGKKVCFDFNFRPSLNTEPNKFDFMKKQYEMILPYCDIVFGSTRDLTELLQMEKVASEEALIREFMENYQVECFAGTKRTSEKNQKQLQGFLYNRTEQVVSQRHELTILDRIGAGDAYAAGILAGYAESWPIVETVEFATMNAVLAHTIHGDVPLTTKEQVLTVLKNPGIDLLR</sequence>
<gene>
    <name evidence="5" type="ORF">RV00_GL002665</name>
</gene>
<evidence type="ECO:0000256" key="3">
    <source>
        <dbReference type="ARBA" id="ARBA00022777"/>
    </source>
</evidence>
<dbReference type="OrthoDB" id="9813569at2"/>
<reference evidence="5 6" key="1">
    <citation type="submission" date="2014-12" db="EMBL/GenBank/DDBJ databases">
        <title>Draft genome sequences of 29 type strains of Enterococci.</title>
        <authorList>
            <person name="Zhong Z."/>
            <person name="Sun Z."/>
            <person name="Liu W."/>
            <person name="Zhang W."/>
            <person name="Zhang H."/>
        </authorList>
    </citation>
    <scope>NUCLEOTIDE SEQUENCE [LARGE SCALE GENOMIC DNA]</scope>
    <source>
        <strain evidence="5 6">DSM 22802</strain>
    </source>
</reference>
<dbReference type="InterPro" id="IPR011611">
    <property type="entry name" value="PfkB_dom"/>
</dbReference>
<keyword evidence="6" id="KW-1185">Reference proteome</keyword>
<dbReference type="Pfam" id="PF00294">
    <property type="entry name" value="PfkB"/>
    <property type="match status" value="1"/>
</dbReference>
<proteinExistence type="inferred from homology"/>
<dbReference type="Gene3D" id="3.40.1190.20">
    <property type="match status" value="1"/>
</dbReference>
<dbReference type="EMBL" id="JXKM01000006">
    <property type="protein sequence ID" value="OJG35480.1"/>
    <property type="molecule type" value="Genomic_DNA"/>
</dbReference>
<evidence type="ECO:0000259" key="4">
    <source>
        <dbReference type="Pfam" id="PF00294"/>
    </source>
</evidence>
<dbReference type="Proteomes" id="UP000183700">
    <property type="component" value="Unassembled WGS sequence"/>
</dbReference>
<protein>
    <submittedName>
        <fullName evidence="5">Carbohydrate kinase</fullName>
    </submittedName>
</protein>
<dbReference type="GO" id="GO:0016301">
    <property type="term" value="F:kinase activity"/>
    <property type="evidence" value="ECO:0007669"/>
    <property type="project" value="UniProtKB-KW"/>
</dbReference>
<name>A0A1L8STQ4_9ENTE</name>
<keyword evidence="2" id="KW-0808">Transferase</keyword>
<accession>A0A1L8STQ4</accession>
<dbReference type="PANTHER" id="PTHR43320:SF2">
    <property type="entry name" value="2-DEHYDRO-3-DEOXYGLUCONOKINASE_2-DEHYDRO-3-DEOXYGALACTONOKINASE"/>
    <property type="match status" value="1"/>
</dbReference>
<organism evidence="5 6">
    <name type="scientific">Enterococcus devriesei</name>
    <dbReference type="NCBI Taxonomy" id="319970"/>
    <lineage>
        <taxon>Bacteria</taxon>
        <taxon>Bacillati</taxon>
        <taxon>Bacillota</taxon>
        <taxon>Bacilli</taxon>
        <taxon>Lactobacillales</taxon>
        <taxon>Enterococcaceae</taxon>
        <taxon>Enterococcus</taxon>
    </lineage>
</organism>
<dbReference type="SUPFAM" id="SSF53613">
    <property type="entry name" value="Ribokinase-like"/>
    <property type="match status" value="1"/>
</dbReference>
<dbReference type="InterPro" id="IPR052700">
    <property type="entry name" value="Carb_kinase_PfkB-like"/>
</dbReference>
<dbReference type="PANTHER" id="PTHR43320">
    <property type="entry name" value="SUGAR KINASE"/>
    <property type="match status" value="1"/>
</dbReference>
<evidence type="ECO:0000313" key="5">
    <source>
        <dbReference type="EMBL" id="OJG35480.1"/>
    </source>
</evidence>
<evidence type="ECO:0000313" key="6">
    <source>
        <dbReference type="Proteomes" id="UP000183700"/>
    </source>
</evidence>
<comment type="caution">
    <text evidence="5">The sequence shown here is derived from an EMBL/GenBank/DDBJ whole genome shotgun (WGS) entry which is preliminary data.</text>
</comment>
<dbReference type="InterPro" id="IPR029056">
    <property type="entry name" value="Ribokinase-like"/>
</dbReference>